<dbReference type="STRING" id="309803.CTN_1794"/>
<dbReference type="eggNOG" id="COG1032">
    <property type="taxonomic scope" value="Bacteria"/>
</dbReference>
<keyword evidence="2" id="KW-1185">Reference proteome</keyword>
<organism evidence="1 2">
    <name type="scientific">Thermotoga neapolitana (strain ATCC 49049 / DSM 4359 / NBRC 107923 / NS-E)</name>
    <dbReference type="NCBI Taxonomy" id="309803"/>
    <lineage>
        <taxon>Bacteria</taxon>
        <taxon>Thermotogati</taxon>
        <taxon>Thermotogota</taxon>
        <taxon>Thermotogae</taxon>
        <taxon>Thermotogales</taxon>
        <taxon>Thermotogaceae</taxon>
        <taxon>Thermotoga</taxon>
    </lineage>
</organism>
<proteinExistence type="predicted"/>
<sequence length="106" mass="11914">MGKMPDVLLVYPPMKKVGIADHLGLPYIAAYLREKGMSVQIVDTKLEGWSPRRAVEEISKIPAKVIGVTLPFQIYAVEVLNFISALRKKNRCAHICGWHFPHLCLS</sequence>
<dbReference type="HOGENOM" id="CLU_2221979_0_0_0"/>
<protein>
    <submittedName>
        <fullName evidence="1">Radical SAM domain protein</fullName>
    </submittedName>
</protein>
<evidence type="ECO:0000313" key="2">
    <source>
        <dbReference type="Proteomes" id="UP000000445"/>
    </source>
</evidence>
<name>B9KAI7_THENN</name>
<reference evidence="1 2" key="1">
    <citation type="journal article" date="2009" name="Biosci. Biotechnol. Biochem.">
        <title>WeGAS: a web-based microbial genome annotation system.</title>
        <authorList>
            <person name="Lee D."/>
            <person name="Seo H."/>
            <person name="Park C."/>
            <person name="Park K."/>
        </authorList>
    </citation>
    <scope>NUCLEOTIDE SEQUENCE [LARGE SCALE GENOMIC DNA]</scope>
    <source>
        <strain evidence="2">ATCC 49049 / DSM 4359 / NBRC 107923 / NS-E</strain>
    </source>
</reference>
<dbReference type="AlphaFoldDB" id="B9KAI7"/>
<gene>
    <name evidence="1" type="ordered locus">CTN_1794</name>
</gene>
<dbReference type="Proteomes" id="UP000000445">
    <property type="component" value="Chromosome"/>
</dbReference>
<evidence type="ECO:0000313" key="1">
    <source>
        <dbReference type="EMBL" id="ACM23970.1"/>
    </source>
</evidence>
<dbReference type="EMBL" id="CP000916">
    <property type="protein sequence ID" value="ACM23970.1"/>
    <property type="molecule type" value="Genomic_DNA"/>
</dbReference>
<dbReference type="KEGG" id="tna:CTN_1794"/>
<accession>B9KAI7</accession>